<comment type="caution">
    <text evidence="11">The sequence shown here is derived from an EMBL/GenBank/DDBJ whole genome shotgun (WGS) entry which is preliminary data.</text>
</comment>
<dbReference type="RefSeq" id="WP_124947846.1">
    <property type="nucleotide sequence ID" value="NZ_BHVT01000073.1"/>
</dbReference>
<evidence type="ECO:0000256" key="7">
    <source>
        <dbReference type="ARBA" id="ARBA00023237"/>
    </source>
</evidence>
<feature type="domain" description="POTRA" evidence="10">
    <location>
        <begin position="24"/>
        <end position="91"/>
    </location>
</feature>
<dbReference type="NCBIfam" id="TIGR03303">
    <property type="entry name" value="OM_YaeT"/>
    <property type="match status" value="1"/>
</dbReference>
<reference evidence="11 12" key="1">
    <citation type="submission" date="2019-03" db="EMBL/GenBank/DDBJ databases">
        <title>Genomic Encyclopedia of Type Strains, Phase IV (KMG-IV): sequencing the most valuable type-strain genomes for metagenomic binning, comparative biology and taxonomic classification.</title>
        <authorList>
            <person name="Goeker M."/>
        </authorList>
    </citation>
    <scope>NUCLEOTIDE SEQUENCE [LARGE SCALE GENOMIC DNA]</scope>
    <source>
        <strain evidence="11 12">DSM 100309</strain>
    </source>
</reference>
<dbReference type="GO" id="GO:0043165">
    <property type="term" value="P:Gram-negative-bacterium-type cell outer membrane assembly"/>
    <property type="evidence" value="ECO:0007669"/>
    <property type="project" value="UniProtKB-UniRule"/>
</dbReference>
<dbReference type="OrthoDB" id="9803054at2"/>
<sequence precursor="true">MKPKLLASLIMGLFSASTWAIQPFVVKDIRVEGIQRTEAGTVFSYLPVKVGETMDDEKASAAIKALFSTGFFKDVRLEYDKDVLIVMVQERPAISKIEITGTKEFPKEQLKDGLKQVGLAESRIFDKALLDKAEQELKRQYYSRGKYAATVTTTVTPLERNRVAIDFTVNEGEIAKIHQINIVGNQAFKEKELLDLFVLTTPGWLTWYSKNDQYSKQKLSADLETLRSFYLNQGYLEFNIDSTQVSISPDKKDIYLTVNITEGEKYTVSDVKLAGDLLVPEEELKKLIKLKAGDVFSREKLTESSKLIGDRLGNDGYAFANVNAVPELDKVNHKVAFTFFLDPGRRVYVHELNITGNTKTSDEVIRREMRQLEGGWYSAEKINRSRERLNRLGYFSDVNVETPAVTGTTDQVDVNFNVTEKPTGSIMAGLGFSSTDGVVLSGSVSQSNVFGSGNYLAVQVNSSKINKVYSLSFTNPYYTPDGVSLGYDVYQRNVDATTSSVSPYTSKTLGGGMRLGIPLNELDTVNFGLSYERTKLGVLDTSPIQYINFVNEFGSTNTTLRGDVGWARDTRDSLIYPTQGTLQRVYGELGLPGGTLKYYKLNYQHQWFYPLSRDYTLMLNGEAGMGNGYGGKTLPFFKNFYAGGNTSVRGYDSGTLGPKDINGNSLGGNRRIVGNAEVFFPFPGLNKDKSVRLSAFMDAGAAYGQDEKLSFGNMRYSAGVGLSWQSPIGPLKFSLAKAFKAQENDKIQKFQFVLGTAF</sequence>
<evidence type="ECO:0000256" key="9">
    <source>
        <dbReference type="NCBIfam" id="TIGR03303"/>
    </source>
</evidence>
<dbReference type="InterPro" id="IPR039910">
    <property type="entry name" value="D15-like"/>
</dbReference>
<keyword evidence="3 8" id="KW-0812">Transmembrane</keyword>
<feature type="domain" description="POTRA" evidence="10">
    <location>
        <begin position="347"/>
        <end position="421"/>
    </location>
</feature>
<dbReference type="EMBL" id="SMCO01000001">
    <property type="protein sequence ID" value="TCV90184.1"/>
    <property type="molecule type" value="Genomic_DNA"/>
</dbReference>
<evidence type="ECO:0000256" key="6">
    <source>
        <dbReference type="ARBA" id="ARBA00023136"/>
    </source>
</evidence>
<evidence type="ECO:0000313" key="11">
    <source>
        <dbReference type="EMBL" id="TCV90184.1"/>
    </source>
</evidence>
<dbReference type="FunFam" id="3.10.20.310:FF:000003">
    <property type="entry name" value="Outer membrane protein assembly factor BamA"/>
    <property type="match status" value="1"/>
</dbReference>
<dbReference type="PIRSF" id="PIRSF006076">
    <property type="entry name" value="OM_assembly_OMP85"/>
    <property type="match status" value="1"/>
</dbReference>
<evidence type="ECO:0000256" key="2">
    <source>
        <dbReference type="ARBA" id="ARBA00022452"/>
    </source>
</evidence>
<proteinExistence type="inferred from homology"/>
<feature type="domain" description="POTRA" evidence="10">
    <location>
        <begin position="92"/>
        <end position="172"/>
    </location>
</feature>
<keyword evidence="5 8" id="KW-0677">Repeat</keyword>
<dbReference type="GO" id="GO:0009279">
    <property type="term" value="C:cell outer membrane"/>
    <property type="evidence" value="ECO:0007669"/>
    <property type="project" value="UniProtKB-SubCell"/>
</dbReference>
<dbReference type="HAMAP" id="MF_01430">
    <property type="entry name" value="OM_assembly_BamA"/>
    <property type="match status" value="1"/>
</dbReference>
<feature type="signal peptide" evidence="8">
    <location>
        <begin position="1"/>
        <end position="20"/>
    </location>
</feature>
<dbReference type="InterPro" id="IPR034746">
    <property type="entry name" value="POTRA"/>
</dbReference>
<dbReference type="AlphaFoldDB" id="A0A4R3YGV7"/>
<comment type="function">
    <text evidence="8">Part of the outer membrane protein assembly complex, which is involved in assembly and insertion of beta-barrel proteins into the outer membrane.</text>
</comment>
<dbReference type="InterPro" id="IPR000184">
    <property type="entry name" value="Bac_surfAg_D15"/>
</dbReference>
<dbReference type="PANTHER" id="PTHR12815:SF23">
    <property type="entry name" value="OUTER MEMBRANE PROTEIN ASSEMBLY FACTOR BAMA"/>
    <property type="match status" value="1"/>
</dbReference>
<evidence type="ECO:0000259" key="10">
    <source>
        <dbReference type="PROSITE" id="PS51779"/>
    </source>
</evidence>
<dbReference type="PANTHER" id="PTHR12815">
    <property type="entry name" value="SORTING AND ASSEMBLY MACHINERY SAMM50 PROTEIN FAMILY MEMBER"/>
    <property type="match status" value="1"/>
</dbReference>
<evidence type="ECO:0000256" key="4">
    <source>
        <dbReference type="ARBA" id="ARBA00022729"/>
    </source>
</evidence>
<comment type="similarity">
    <text evidence="8">Belongs to the BamA family.</text>
</comment>
<keyword evidence="6 8" id="KW-0472">Membrane</keyword>
<keyword evidence="4 8" id="KW-0732">Signal</keyword>
<comment type="subcellular location">
    <subcellularLocation>
        <location evidence="8">Cell outer membrane</location>
    </subcellularLocation>
    <subcellularLocation>
        <location evidence="1">Membrane</location>
    </subcellularLocation>
</comment>
<organism evidence="11 12">
    <name type="scientific">Sulfurirhabdus autotrophica</name>
    <dbReference type="NCBI Taxonomy" id="1706046"/>
    <lineage>
        <taxon>Bacteria</taxon>
        <taxon>Pseudomonadati</taxon>
        <taxon>Pseudomonadota</taxon>
        <taxon>Betaproteobacteria</taxon>
        <taxon>Nitrosomonadales</taxon>
        <taxon>Sulfuricellaceae</taxon>
        <taxon>Sulfurirhabdus</taxon>
    </lineage>
</organism>
<dbReference type="InterPro" id="IPR023707">
    <property type="entry name" value="OM_assembly_BamA"/>
</dbReference>
<dbReference type="Gene3D" id="2.40.160.50">
    <property type="entry name" value="membrane protein fhac: a member of the omp85/tpsb transporter family"/>
    <property type="match status" value="1"/>
</dbReference>
<keyword evidence="2 8" id="KW-1134">Transmembrane beta strand</keyword>
<comment type="subunit">
    <text evidence="8">Part of the Bam complex.</text>
</comment>
<gene>
    <name evidence="8" type="primary">bamA</name>
    <name evidence="11" type="ORF">EDC63_101151</name>
</gene>
<feature type="domain" description="POTRA" evidence="10">
    <location>
        <begin position="175"/>
        <end position="263"/>
    </location>
</feature>
<feature type="domain" description="POTRA" evidence="10">
    <location>
        <begin position="266"/>
        <end position="344"/>
    </location>
</feature>
<evidence type="ECO:0000256" key="1">
    <source>
        <dbReference type="ARBA" id="ARBA00004370"/>
    </source>
</evidence>
<dbReference type="PROSITE" id="PS51779">
    <property type="entry name" value="POTRA"/>
    <property type="match status" value="5"/>
</dbReference>
<feature type="chain" id="PRO_5021057024" description="Outer membrane protein assembly factor BamA" evidence="8">
    <location>
        <begin position="21"/>
        <end position="758"/>
    </location>
</feature>
<dbReference type="Gene3D" id="3.10.20.310">
    <property type="entry name" value="membrane protein fhac"/>
    <property type="match status" value="5"/>
</dbReference>
<dbReference type="InterPro" id="IPR010827">
    <property type="entry name" value="BamA/TamA_POTRA"/>
</dbReference>
<evidence type="ECO:0000313" key="12">
    <source>
        <dbReference type="Proteomes" id="UP000295367"/>
    </source>
</evidence>
<keyword evidence="12" id="KW-1185">Reference proteome</keyword>
<evidence type="ECO:0000256" key="8">
    <source>
        <dbReference type="HAMAP-Rule" id="MF_01430"/>
    </source>
</evidence>
<dbReference type="FunFam" id="3.10.20.310:FF:000002">
    <property type="entry name" value="Outer membrane protein assembly factor BamA"/>
    <property type="match status" value="1"/>
</dbReference>
<evidence type="ECO:0000256" key="5">
    <source>
        <dbReference type="ARBA" id="ARBA00022737"/>
    </source>
</evidence>
<evidence type="ECO:0000256" key="3">
    <source>
        <dbReference type="ARBA" id="ARBA00022692"/>
    </source>
</evidence>
<dbReference type="Proteomes" id="UP000295367">
    <property type="component" value="Unassembled WGS sequence"/>
</dbReference>
<accession>A0A4R3YGV7</accession>
<name>A0A4R3YGV7_9PROT</name>
<dbReference type="GO" id="GO:0051205">
    <property type="term" value="P:protein insertion into membrane"/>
    <property type="evidence" value="ECO:0007669"/>
    <property type="project" value="UniProtKB-UniRule"/>
</dbReference>
<dbReference type="Pfam" id="PF01103">
    <property type="entry name" value="Omp85"/>
    <property type="match status" value="1"/>
</dbReference>
<protein>
    <recommendedName>
        <fullName evidence="8 9">Outer membrane protein assembly factor BamA</fullName>
    </recommendedName>
</protein>
<keyword evidence="7 8" id="KW-0998">Cell outer membrane</keyword>
<dbReference type="Pfam" id="PF07244">
    <property type="entry name" value="POTRA"/>
    <property type="match status" value="5"/>
</dbReference>